<dbReference type="AlphaFoldDB" id="A0A2S6CCD2"/>
<dbReference type="PANTHER" id="PTHR43377:SF12">
    <property type="entry name" value="BINDING ROSSMANN FOLD OXIDOREDUCTASE, PUTATIVE (AFU_ORTHOLOGUE AFUA_3G11840)-RELATED"/>
    <property type="match status" value="1"/>
</dbReference>
<dbReference type="Proteomes" id="UP000237631">
    <property type="component" value="Unassembled WGS sequence"/>
</dbReference>
<dbReference type="STRING" id="357750.A0A2S6CCD2"/>
<dbReference type="InterPro" id="IPR000683">
    <property type="entry name" value="Gfo/Idh/MocA-like_OxRdtase_N"/>
</dbReference>
<evidence type="ECO:0000313" key="3">
    <source>
        <dbReference type="Proteomes" id="UP000237631"/>
    </source>
</evidence>
<comment type="caution">
    <text evidence="2">The sequence shown here is derived from an EMBL/GenBank/DDBJ whole genome shotgun (WGS) entry which is preliminary data.</text>
</comment>
<gene>
    <name evidence="2" type="ORF">CBER1_01343</name>
</gene>
<reference evidence="3" key="1">
    <citation type="journal article" date="2017" name="bioRxiv">
        <title>Conservation of a gene cluster reveals novel cercosporin biosynthetic mechanisms and extends production to the genus Colletotrichum.</title>
        <authorList>
            <person name="de Jonge R."/>
            <person name="Ebert M.K."/>
            <person name="Huitt-Roehl C.R."/>
            <person name="Pal P."/>
            <person name="Suttle J.C."/>
            <person name="Spanner R.E."/>
            <person name="Neubauer J.D."/>
            <person name="Jurick W.M.II."/>
            <person name="Stott K.A."/>
            <person name="Secor G.A."/>
            <person name="Thomma B.P.H.J."/>
            <person name="Van de Peer Y."/>
            <person name="Townsend C.A."/>
            <person name="Bolton M.D."/>
        </authorList>
    </citation>
    <scope>NUCLEOTIDE SEQUENCE [LARGE SCALE GENOMIC DNA]</scope>
    <source>
        <strain evidence="3">CBS538.71</strain>
    </source>
</reference>
<dbReference type="InterPro" id="IPR036291">
    <property type="entry name" value="NAD(P)-bd_dom_sf"/>
</dbReference>
<dbReference type="Gene3D" id="3.40.50.720">
    <property type="entry name" value="NAD(P)-binding Rossmann-like Domain"/>
    <property type="match status" value="1"/>
</dbReference>
<dbReference type="InterPro" id="IPR051450">
    <property type="entry name" value="Gfo/Idh/MocA_Oxidoreductases"/>
</dbReference>
<proteinExistence type="predicted"/>
<dbReference type="PANTHER" id="PTHR43377">
    <property type="entry name" value="BILIVERDIN REDUCTASE A"/>
    <property type="match status" value="1"/>
</dbReference>
<dbReference type="SUPFAM" id="SSF51735">
    <property type="entry name" value="NAD(P)-binding Rossmann-fold domains"/>
    <property type="match status" value="1"/>
</dbReference>
<organism evidence="2 3">
    <name type="scientific">Cercospora berteroae</name>
    <dbReference type="NCBI Taxonomy" id="357750"/>
    <lineage>
        <taxon>Eukaryota</taxon>
        <taxon>Fungi</taxon>
        <taxon>Dikarya</taxon>
        <taxon>Ascomycota</taxon>
        <taxon>Pezizomycotina</taxon>
        <taxon>Dothideomycetes</taxon>
        <taxon>Dothideomycetidae</taxon>
        <taxon>Mycosphaerellales</taxon>
        <taxon>Mycosphaerellaceae</taxon>
        <taxon>Cercospora</taxon>
    </lineage>
</organism>
<dbReference type="OrthoDB" id="2129491at2759"/>
<evidence type="ECO:0000259" key="1">
    <source>
        <dbReference type="Pfam" id="PF01408"/>
    </source>
</evidence>
<accession>A0A2S6CCD2</accession>
<dbReference type="EMBL" id="PNEN01000495">
    <property type="protein sequence ID" value="PPJ57366.1"/>
    <property type="molecule type" value="Genomic_DNA"/>
</dbReference>
<sequence length="245" mass="27084">MAPLMNDDGPSKEPAASSAKPRLLIIGAGSRGNGYARAVVDSGLGVVAAVAEPVEFKRKLLGSRFIWPDADPTPEQEFAGWKQYIKYEQQRRKDEAAGVPVPPGVDGVFICVHDEHHIEVLTAIAPLGLHIMAEKPLATTLADCLKIERSLRAAEERIFAIGHVLRYSPHNMLLRHLVREKRIIGDILSIEHTEPVGWWHFSHSSQKGPAKLRTVSHAQFEIRANTLLFESITIDTLLKAMRSGL</sequence>
<dbReference type="Pfam" id="PF01408">
    <property type="entry name" value="GFO_IDH_MocA"/>
    <property type="match status" value="1"/>
</dbReference>
<evidence type="ECO:0000313" key="2">
    <source>
        <dbReference type="EMBL" id="PPJ57366.1"/>
    </source>
</evidence>
<name>A0A2S6CCD2_9PEZI</name>
<protein>
    <recommendedName>
        <fullName evidence="1">Gfo/Idh/MocA-like oxidoreductase N-terminal domain-containing protein</fullName>
    </recommendedName>
</protein>
<keyword evidence="3" id="KW-1185">Reference proteome</keyword>
<feature type="domain" description="Gfo/Idh/MocA-like oxidoreductase N-terminal" evidence="1">
    <location>
        <begin position="23"/>
        <end position="157"/>
    </location>
</feature>
<dbReference type="GO" id="GO:0000166">
    <property type="term" value="F:nucleotide binding"/>
    <property type="evidence" value="ECO:0007669"/>
    <property type="project" value="InterPro"/>
</dbReference>